<dbReference type="InterPro" id="IPR043128">
    <property type="entry name" value="Rev_trsase/Diguanyl_cyclase"/>
</dbReference>
<dbReference type="InterPro" id="IPR043502">
    <property type="entry name" value="DNA/RNA_pol_sf"/>
</dbReference>
<keyword evidence="2 7" id="KW-0548">Nucleotidyltransferase</keyword>
<name>A0A9K3J4H2_HELAN</name>
<reference evidence="7" key="2">
    <citation type="submission" date="2020-06" db="EMBL/GenBank/DDBJ databases">
        <title>Helianthus annuus Genome sequencing and assembly Release 2.</title>
        <authorList>
            <person name="Gouzy J."/>
            <person name="Langlade N."/>
            <person name="Munos S."/>
        </authorList>
    </citation>
    <scope>NUCLEOTIDE SEQUENCE</scope>
    <source>
        <tissue evidence="7">Leaves</tissue>
    </source>
</reference>
<evidence type="ECO:0000256" key="4">
    <source>
        <dbReference type="ARBA" id="ARBA00022759"/>
    </source>
</evidence>
<dbReference type="Gene3D" id="3.10.10.10">
    <property type="entry name" value="HIV Type 1 Reverse Transcriptase, subunit A, domain 1"/>
    <property type="match status" value="1"/>
</dbReference>
<dbReference type="InterPro" id="IPR021109">
    <property type="entry name" value="Peptidase_aspartic_dom_sf"/>
</dbReference>
<dbReference type="EC" id="3.1.26.4" evidence="7"/>
<dbReference type="GO" id="GO:0003676">
    <property type="term" value="F:nucleic acid binding"/>
    <property type="evidence" value="ECO:0007669"/>
    <property type="project" value="InterPro"/>
</dbReference>
<feature type="compositionally biased region" description="Acidic residues" evidence="5">
    <location>
        <begin position="94"/>
        <end position="105"/>
    </location>
</feature>
<dbReference type="InterPro" id="IPR050951">
    <property type="entry name" value="Retrovirus_Pol_polyprotein"/>
</dbReference>
<protein>
    <submittedName>
        <fullName evidence="7">Nucleotidyltransferase, Ribonuclease H</fullName>
        <ecNumber evidence="7">2.7.7.-</ecNumber>
        <ecNumber evidence="7">3.1.26.4</ecNumber>
    </submittedName>
</protein>
<feature type="region of interest" description="Disordered" evidence="5">
    <location>
        <begin position="94"/>
        <end position="161"/>
    </location>
</feature>
<feature type="compositionally biased region" description="Polar residues" evidence="5">
    <location>
        <begin position="43"/>
        <end position="62"/>
    </location>
</feature>
<dbReference type="SUPFAM" id="SSF56672">
    <property type="entry name" value="DNA/RNA polymerases"/>
    <property type="match status" value="1"/>
</dbReference>
<dbReference type="PANTHER" id="PTHR37984:SF5">
    <property type="entry name" value="PROTEIN NYNRIN-LIKE"/>
    <property type="match status" value="1"/>
</dbReference>
<dbReference type="Gene3D" id="3.30.70.270">
    <property type="match status" value="1"/>
</dbReference>
<dbReference type="PROSITE" id="PS50994">
    <property type="entry name" value="INTEGRASE"/>
    <property type="match status" value="1"/>
</dbReference>
<dbReference type="InterPro" id="IPR000477">
    <property type="entry name" value="RT_dom"/>
</dbReference>
<dbReference type="Gene3D" id="2.40.70.10">
    <property type="entry name" value="Acid Proteases"/>
    <property type="match status" value="1"/>
</dbReference>
<evidence type="ECO:0000256" key="5">
    <source>
        <dbReference type="SAM" id="MobiDB-lite"/>
    </source>
</evidence>
<dbReference type="InterPro" id="IPR001584">
    <property type="entry name" value="Integrase_cat-core"/>
</dbReference>
<feature type="region of interest" description="Disordered" evidence="5">
    <location>
        <begin position="34"/>
        <end position="66"/>
    </location>
</feature>
<comment type="caution">
    <text evidence="7">The sequence shown here is derived from an EMBL/GenBank/DDBJ whole genome shotgun (WGS) entry which is preliminary data.</text>
</comment>
<dbReference type="Pfam" id="PF17921">
    <property type="entry name" value="Integrase_H2C2"/>
    <property type="match status" value="1"/>
</dbReference>
<evidence type="ECO:0000256" key="3">
    <source>
        <dbReference type="ARBA" id="ARBA00022722"/>
    </source>
</evidence>
<keyword evidence="3" id="KW-0540">Nuclease</keyword>
<dbReference type="Gene3D" id="3.30.420.10">
    <property type="entry name" value="Ribonuclease H-like superfamily/Ribonuclease H"/>
    <property type="match status" value="1"/>
</dbReference>
<gene>
    <name evidence="7" type="ORF">HanXRQr2_Chr04g0143211</name>
</gene>
<accession>A0A9K3J4H2</accession>
<dbReference type="InterPro" id="IPR012337">
    <property type="entry name" value="RNaseH-like_sf"/>
</dbReference>
<dbReference type="EC" id="2.7.7.-" evidence="7"/>
<dbReference type="Gramene" id="mRNA:HanXRQr2_Chr04g0143211">
    <property type="protein sequence ID" value="mRNA:HanXRQr2_Chr04g0143211"/>
    <property type="gene ID" value="HanXRQr2_Chr04g0143211"/>
</dbReference>
<dbReference type="Proteomes" id="UP000215914">
    <property type="component" value="Unassembled WGS sequence"/>
</dbReference>
<dbReference type="InterPro" id="IPR041588">
    <property type="entry name" value="Integrase_H2C2"/>
</dbReference>
<keyword evidence="8" id="KW-1185">Reference proteome</keyword>
<dbReference type="Pfam" id="PF00078">
    <property type="entry name" value="RVT_1"/>
    <property type="match status" value="1"/>
</dbReference>
<feature type="compositionally biased region" description="Polar residues" evidence="5">
    <location>
        <begin position="112"/>
        <end position="131"/>
    </location>
</feature>
<dbReference type="PANTHER" id="PTHR37984">
    <property type="entry name" value="PROTEIN CBG26694"/>
    <property type="match status" value="1"/>
</dbReference>
<dbReference type="GO" id="GO:0015074">
    <property type="term" value="P:DNA integration"/>
    <property type="evidence" value="ECO:0007669"/>
    <property type="project" value="InterPro"/>
</dbReference>
<dbReference type="CDD" id="cd00303">
    <property type="entry name" value="retropepsin_like"/>
    <property type="match status" value="1"/>
</dbReference>
<sequence length="1210" mass="136710">MSFMKDIQKDNEVRDKTSVAMQKQLGQLAEDIAQLRRDPGKLPSTTTVNPQHQSSSSATKNARVNHVSVLRSGKVYDNKVGAPPQFVDGVVEDWDENEEEEDEPEPVSPTEANKTTSQETNGRVVENASTKATEKGAGVKTNPFPQALVEPGTKSTKRGPQQEEMWEVFKQVKINIPLLDAIKQVPAYARYLKDMCTQKRQNKFPKKIDLTENVSVVLSGAIPPKLRDPGAPLIPIQVGDFKMSRALLDLGASVSILPGSLYDQYDFGPLQRADTTVVLADLTLKLPRGIVCDVIVKVEDFYYPVDFLVLDYVSIDKTKQPNVILGRPFLATANALIDCRNGTVDMTFGNRKVQLNVFSRASDSLVSDECFMADIIDECHPHENGVNTTETCVICDRKQAELSECLNEAEKELEVMAIKDGRPTWTHQVESLPEHIDTHLKPSLESPPQVELKELPKHLKYAFVGDNDTLPVIIAANLTKAQEKALMRVLVEYRAAIGWTIADLKGISPSIVMHRIITEEGAKPARDAQRRLNPNMRDVVKKEVLKWLDAGIIYPISDSTWVSPTQTVPKKAGIQVVKGEDGEQIATRPVTGWRICIDYRKLNAATSKDHFPLPFIDQIVEKLAGQKFYCFLDGYSGYNQVAIHPEDQQKTTFTCPYGTFAFRRMPFGLCNAPATFQRCMMSIFSDMVGDSLEIFMDDFSIFGTYLMEKKDAKPRFIQWILLLQEFDLEIRDKKGSENVVADHLSRVVHETDAPDVEINETFPDEHILSVSTKPWFANFANFAVTGDIPEFWPKKKKQQFIAQAKTYIWDEPDLFKVGADQIIRRCIPDEEIKCVLELLHASACGGHFSGQKTGHKVLACGLYWPTIFKDAAEFAKNCVRCQQLGSISKRNEMPMQPILVVDIFDVWGIDFMGPFPNSLGNYYILVAVDYVSKWIEAIATKTNDHKVVCKFVQTNIFSRFGIPRVIISDGGSHFKNFHFGKLLKRFGIDHRIATPYHPQTSGQVEVSNRQIKEILQKTVRPDRKDWSTKLDDALWAYRTAYKTPIGTTPYRLVYGKGCHLPAELAHRALWAVKEVNMDYESAGKARKLSLGELEELRDEAYESAMAYKDKTKKVHDAKLRLQKFEVGQKVWLFNSRLKLFPGKLKSKWMGPYLITRIGNYGDIEIEDFDDHLRQVVNGHRLKPYLEANDINGPDKQSECFMLSTLIHDAE</sequence>
<dbReference type="AlphaFoldDB" id="A0A9K3J4H2"/>
<dbReference type="Pfam" id="PF00665">
    <property type="entry name" value="rve"/>
    <property type="match status" value="1"/>
</dbReference>
<evidence type="ECO:0000313" key="8">
    <source>
        <dbReference type="Proteomes" id="UP000215914"/>
    </source>
</evidence>
<feature type="domain" description="Integrase catalytic" evidence="6">
    <location>
        <begin position="893"/>
        <end position="1057"/>
    </location>
</feature>
<evidence type="ECO:0000313" key="7">
    <source>
        <dbReference type="EMBL" id="KAF5808246.1"/>
    </source>
</evidence>
<keyword evidence="7" id="KW-0378">Hydrolase</keyword>
<keyword evidence="4" id="KW-0255">Endonuclease</keyword>
<evidence type="ECO:0000256" key="1">
    <source>
        <dbReference type="ARBA" id="ARBA00022679"/>
    </source>
</evidence>
<dbReference type="GO" id="GO:0004523">
    <property type="term" value="F:RNA-DNA hybrid ribonuclease activity"/>
    <property type="evidence" value="ECO:0007669"/>
    <property type="project" value="UniProtKB-EC"/>
</dbReference>
<reference evidence="7" key="1">
    <citation type="journal article" date="2017" name="Nature">
        <title>The sunflower genome provides insights into oil metabolism, flowering and Asterid evolution.</title>
        <authorList>
            <person name="Badouin H."/>
            <person name="Gouzy J."/>
            <person name="Grassa C.J."/>
            <person name="Murat F."/>
            <person name="Staton S.E."/>
            <person name="Cottret L."/>
            <person name="Lelandais-Briere C."/>
            <person name="Owens G.L."/>
            <person name="Carrere S."/>
            <person name="Mayjonade B."/>
            <person name="Legrand L."/>
            <person name="Gill N."/>
            <person name="Kane N.C."/>
            <person name="Bowers J.E."/>
            <person name="Hubner S."/>
            <person name="Bellec A."/>
            <person name="Berard A."/>
            <person name="Berges H."/>
            <person name="Blanchet N."/>
            <person name="Boniface M.C."/>
            <person name="Brunel D."/>
            <person name="Catrice O."/>
            <person name="Chaidir N."/>
            <person name="Claudel C."/>
            <person name="Donnadieu C."/>
            <person name="Faraut T."/>
            <person name="Fievet G."/>
            <person name="Helmstetter N."/>
            <person name="King M."/>
            <person name="Knapp S.J."/>
            <person name="Lai Z."/>
            <person name="Le Paslier M.C."/>
            <person name="Lippi Y."/>
            <person name="Lorenzon L."/>
            <person name="Mandel J.R."/>
            <person name="Marage G."/>
            <person name="Marchand G."/>
            <person name="Marquand E."/>
            <person name="Bret-Mestries E."/>
            <person name="Morien E."/>
            <person name="Nambeesan S."/>
            <person name="Nguyen T."/>
            <person name="Pegot-Espagnet P."/>
            <person name="Pouilly N."/>
            <person name="Raftis F."/>
            <person name="Sallet E."/>
            <person name="Schiex T."/>
            <person name="Thomas J."/>
            <person name="Vandecasteele C."/>
            <person name="Vares D."/>
            <person name="Vear F."/>
            <person name="Vautrin S."/>
            <person name="Crespi M."/>
            <person name="Mangin B."/>
            <person name="Burke J.M."/>
            <person name="Salse J."/>
            <person name="Munos S."/>
            <person name="Vincourt P."/>
            <person name="Rieseberg L.H."/>
            <person name="Langlade N.B."/>
        </authorList>
    </citation>
    <scope>NUCLEOTIDE SEQUENCE</scope>
    <source>
        <tissue evidence="7">Leaves</tissue>
    </source>
</reference>
<evidence type="ECO:0000259" key="6">
    <source>
        <dbReference type="PROSITE" id="PS50994"/>
    </source>
</evidence>
<organism evidence="7 8">
    <name type="scientific">Helianthus annuus</name>
    <name type="common">Common sunflower</name>
    <dbReference type="NCBI Taxonomy" id="4232"/>
    <lineage>
        <taxon>Eukaryota</taxon>
        <taxon>Viridiplantae</taxon>
        <taxon>Streptophyta</taxon>
        <taxon>Embryophyta</taxon>
        <taxon>Tracheophyta</taxon>
        <taxon>Spermatophyta</taxon>
        <taxon>Magnoliopsida</taxon>
        <taxon>eudicotyledons</taxon>
        <taxon>Gunneridae</taxon>
        <taxon>Pentapetalae</taxon>
        <taxon>asterids</taxon>
        <taxon>campanulids</taxon>
        <taxon>Asterales</taxon>
        <taxon>Asteraceae</taxon>
        <taxon>Asteroideae</taxon>
        <taxon>Heliantheae alliance</taxon>
        <taxon>Heliantheae</taxon>
        <taxon>Helianthus</taxon>
    </lineage>
</organism>
<dbReference type="SUPFAM" id="SSF53098">
    <property type="entry name" value="Ribonuclease H-like"/>
    <property type="match status" value="1"/>
</dbReference>
<dbReference type="CDD" id="cd01647">
    <property type="entry name" value="RT_LTR"/>
    <property type="match status" value="1"/>
</dbReference>
<proteinExistence type="predicted"/>
<keyword evidence="1 7" id="KW-0808">Transferase</keyword>
<dbReference type="GO" id="GO:0016779">
    <property type="term" value="F:nucleotidyltransferase activity"/>
    <property type="evidence" value="ECO:0007669"/>
    <property type="project" value="UniProtKB-KW"/>
</dbReference>
<dbReference type="SUPFAM" id="SSF50630">
    <property type="entry name" value="Acid proteases"/>
    <property type="match status" value="1"/>
</dbReference>
<evidence type="ECO:0000256" key="2">
    <source>
        <dbReference type="ARBA" id="ARBA00022695"/>
    </source>
</evidence>
<dbReference type="InterPro" id="IPR036397">
    <property type="entry name" value="RNaseH_sf"/>
</dbReference>
<dbReference type="EMBL" id="MNCJ02000319">
    <property type="protein sequence ID" value="KAF5808246.1"/>
    <property type="molecule type" value="Genomic_DNA"/>
</dbReference>
<dbReference type="Gene3D" id="1.10.340.70">
    <property type="match status" value="1"/>
</dbReference>